<feature type="domain" description="Glycosyltransferase subfamily 4-like N-terminal" evidence="3">
    <location>
        <begin position="16"/>
        <end position="185"/>
    </location>
</feature>
<gene>
    <name evidence="4" type="ORF">HNQ40_001923</name>
</gene>
<comment type="caution">
    <text evidence="4">The sequence shown here is derived from an EMBL/GenBank/DDBJ whole genome shotgun (WGS) entry which is preliminary data.</text>
</comment>
<sequence length="397" mass="43609">MGMILIDGRTIGPHLSGIGRYTLNLLAGLDAAHAQSPLQGGRVRVWMQPQVLQSPAVPDAIKRSGALDLIEYPDAPQRFSSMARGHRELRRLGVELVHCPDVFVPWRTSCRRVVTVHDVIPLVCRGQLKKSRKQKFRIVWRAWMKRQARRAIRSGGGIITVSEYSKQDIHRHLNVPLNHLHVIYNTPAPHVDPDGSNHDPEALARLGIHGPFILNVGRRDPYKNVDGLVRAFAAVRNRFADVPRGLQLVIVGQPDPRYPEAEREADRLGLGDAVVFADYVDDAVLGQLYGQATLLAMPSLYEGFGLPAVEAMRAGTPVVAGSVASLPEVVGDAALLFDAHRPDALAEAIHKVLVDHELQKILSERGLARADSFTLEGFGRAHLGLYERLLGKPDASA</sequence>
<dbReference type="CDD" id="cd03809">
    <property type="entry name" value="GT4_MtfB-like"/>
    <property type="match status" value="1"/>
</dbReference>
<keyword evidence="1 4" id="KW-0808">Transferase</keyword>
<keyword evidence="5" id="KW-1185">Reference proteome</keyword>
<accession>A0A7X0H6S7</accession>
<evidence type="ECO:0000259" key="3">
    <source>
        <dbReference type="Pfam" id="PF13439"/>
    </source>
</evidence>
<dbReference type="GO" id="GO:0016757">
    <property type="term" value="F:glycosyltransferase activity"/>
    <property type="evidence" value="ECO:0007669"/>
    <property type="project" value="InterPro"/>
</dbReference>
<organism evidence="4 5">
    <name type="scientific">Algisphaera agarilytica</name>
    <dbReference type="NCBI Taxonomy" id="1385975"/>
    <lineage>
        <taxon>Bacteria</taxon>
        <taxon>Pseudomonadati</taxon>
        <taxon>Planctomycetota</taxon>
        <taxon>Phycisphaerae</taxon>
        <taxon>Phycisphaerales</taxon>
        <taxon>Phycisphaeraceae</taxon>
        <taxon>Algisphaera</taxon>
    </lineage>
</organism>
<dbReference type="Pfam" id="PF00534">
    <property type="entry name" value="Glycos_transf_1"/>
    <property type="match status" value="1"/>
</dbReference>
<evidence type="ECO:0000313" key="4">
    <source>
        <dbReference type="EMBL" id="MBB6430117.1"/>
    </source>
</evidence>
<evidence type="ECO:0000313" key="5">
    <source>
        <dbReference type="Proteomes" id="UP000541810"/>
    </source>
</evidence>
<dbReference type="Gene3D" id="3.40.50.2000">
    <property type="entry name" value="Glycogen Phosphorylase B"/>
    <property type="match status" value="2"/>
</dbReference>
<proteinExistence type="predicted"/>
<dbReference type="RefSeq" id="WP_184677655.1">
    <property type="nucleotide sequence ID" value="NZ_JACHGY010000001.1"/>
</dbReference>
<evidence type="ECO:0000256" key="1">
    <source>
        <dbReference type="ARBA" id="ARBA00022679"/>
    </source>
</evidence>
<evidence type="ECO:0000259" key="2">
    <source>
        <dbReference type="Pfam" id="PF00534"/>
    </source>
</evidence>
<dbReference type="Proteomes" id="UP000541810">
    <property type="component" value="Unassembled WGS sequence"/>
</dbReference>
<protein>
    <submittedName>
        <fullName evidence="4">Glycosyltransferase involved in cell wall biosynthesis</fullName>
    </submittedName>
</protein>
<dbReference type="PANTHER" id="PTHR46401:SF2">
    <property type="entry name" value="GLYCOSYLTRANSFERASE WBBK-RELATED"/>
    <property type="match status" value="1"/>
</dbReference>
<dbReference type="SUPFAM" id="SSF53756">
    <property type="entry name" value="UDP-Glycosyltransferase/glycogen phosphorylase"/>
    <property type="match status" value="1"/>
</dbReference>
<feature type="domain" description="Glycosyl transferase family 1" evidence="2">
    <location>
        <begin position="211"/>
        <end position="366"/>
    </location>
</feature>
<dbReference type="EMBL" id="JACHGY010000001">
    <property type="protein sequence ID" value="MBB6430117.1"/>
    <property type="molecule type" value="Genomic_DNA"/>
</dbReference>
<reference evidence="4 5" key="1">
    <citation type="submission" date="2020-08" db="EMBL/GenBank/DDBJ databases">
        <title>Genomic Encyclopedia of Type Strains, Phase IV (KMG-IV): sequencing the most valuable type-strain genomes for metagenomic binning, comparative biology and taxonomic classification.</title>
        <authorList>
            <person name="Goeker M."/>
        </authorList>
    </citation>
    <scope>NUCLEOTIDE SEQUENCE [LARGE SCALE GENOMIC DNA]</scope>
    <source>
        <strain evidence="4 5">DSM 103725</strain>
    </source>
</reference>
<dbReference type="AlphaFoldDB" id="A0A7X0H6S7"/>
<name>A0A7X0H6S7_9BACT</name>
<dbReference type="InterPro" id="IPR001296">
    <property type="entry name" value="Glyco_trans_1"/>
</dbReference>
<dbReference type="InterPro" id="IPR028098">
    <property type="entry name" value="Glyco_trans_4-like_N"/>
</dbReference>
<dbReference type="PANTHER" id="PTHR46401">
    <property type="entry name" value="GLYCOSYLTRANSFERASE WBBK-RELATED"/>
    <property type="match status" value="1"/>
</dbReference>
<dbReference type="Pfam" id="PF13439">
    <property type="entry name" value="Glyco_transf_4"/>
    <property type="match status" value="1"/>
</dbReference>